<reference evidence="12" key="1">
    <citation type="journal article" date="2021" name="Genome Biol. Evol.">
        <title>A High-Quality Reference Genome for a Parasitic Bivalve with Doubly Uniparental Inheritance (Bivalvia: Unionida).</title>
        <authorList>
            <person name="Smith C.H."/>
        </authorList>
    </citation>
    <scope>NUCLEOTIDE SEQUENCE</scope>
    <source>
        <strain evidence="12">CHS0354</strain>
    </source>
</reference>
<evidence type="ECO:0000256" key="8">
    <source>
        <dbReference type="PIRNR" id="PIRNR036424"/>
    </source>
</evidence>
<dbReference type="GO" id="GO:0001732">
    <property type="term" value="P:formation of cytoplasmic translation initiation complex"/>
    <property type="evidence" value="ECO:0007669"/>
    <property type="project" value="UniProtKB-UniRule"/>
</dbReference>
<evidence type="ECO:0000256" key="3">
    <source>
        <dbReference type="ARBA" id="ARBA00022540"/>
    </source>
</evidence>
<reference evidence="12" key="2">
    <citation type="journal article" date="2021" name="Genome Biol. Evol.">
        <title>Developing a high-quality reference genome for a parasitic bivalve with doubly uniparental inheritance (Bivalvia: Unionida).</title>
        <authorList>
            <person name="Smith C.H."/>
        </authorList>
    </citation>
    <scope>NUCLEOTIDE SEQUENCE</scope>
    <source>
        <strain evidence="12">CHS0354</strain>
        <tissue evidence="12">Mantle</tissue>
    </source>
</reference>
<dbReference type="PANTHER" id="PTHR14068:SF0">
    <property type="entry name" value="EUKARYOTIC TRANSLATION INITIATION FACTOR 3 SUBUNIT B"/>
    <property type="match status" value="1"/>
</dbReference>
<dbReference type="CDD" id="cd12278">
    <property type="entry name" value="RRM_eIF3B"/>
    <property type="match status" value="1"/>
</dbReference>
<keyword evidence="13" id="KW-1185">Reference proteome</keyword>
<proteinExistence type="inferred from homology"/>
<dbReference type="PIRSF" id="PIRSF036424">
    <property type="entry name" value="eIF3b"/>
    <property type="match status" value="1"/>
</dbReference>
<dbReference type="PROSITE" id="PS50102">
    <property type="entry name" value="RRM"/>
    <property type="match status" value="1"/>
</dbReference>
<evidence type="ECO:0000256" key="7">
    <source>
        <dbReference type="HAMAP-Rule" id="MF_03001"/>
    </source>
</evidence>
<comment type="function">
    <text evidence="8">Component of the eukaryotic translation initiation factor 3 (eIF-3) complex, which is involved in protein synthesis and, together with other initiation factors, stimulates binding of mRNA and methionyl-tRNAi to the 40S ribosome.</text>
</comment>
<dbReference type="Pfam" id="PF00076">
    <property type="entry name" value="RRM_1"/>
    <property type="match status" value="1"/>
</dbReference>
<dbReference type="Gene3D" id="3.30.70.330">
    <property type="match status" value="1"/>
</dbReference>
<dbReference type="GO" id="GO:0003743">
    <property type="term" value="F:translation initiation factor activity"/>
    <property type="evidence" value="ECO:0007669"/>
    <property type="project" value="UniProtKB-UniRule"/>
</dbReference>
<reference evidence="12" key="3">
    <citation type="submission" date="2023-05" db="EMBL/GenBank/DDBJ databases">
        <authorList>
            <person name="Smith C.H."/>
        </authorList>
    </citation>
    <scope>NUCLEOTIDE SEQUENCE</scope>
    <source>
        <strain evidence="12">CHS0354</strain>
        <tissue evidence="12">Mantle</tissue>
    </source>
</reference>
<dbReference type="PANTHER" id="PTHR14068">
    <property type="entry name" value="EUKARYOTIC TRANSLATION INITIATION FACTOR 3 EIF3 -RELATED"/>
    <property type="match status" value="1"/>
</dbReference>
<dbReference type="GO" id="GO:0031369">
    <property type="term" value="F:translation initiation factor binding"/>
    <property type="evidence" value="ECO:0007669"/>
    <property type="project" value="InterPro"/>
</dbReference>
<keyword evidence="5 7" id="KW-0694">RNA-binding</keyword>
<feature type="compositionally biased region" description="Acidic residues" evidence="10">
    <location>
        <begin position="27"/>
        <end position="43"/>
    </location>
</feature>
<evidence type="ECO:0000256" key="4">
    <source>
        <dbReference type="ARBA" id="ARBA00022574"/>
    </source>
</evidence>
<gene>
    <name evidence="12" type="ORF">CHS0354_005534</name>
</gene>
<evidence type="ECO:0000256" key="6">
    <source>
        <dbReference type="ARBA" id="ARBA00022917"/>
    </source>
</evidence>
<evidence type="ECO:0000313" key="13">
    <source>
        <dbReference type="Proteomes" id="UP001195483"/>
    </source>
</evidence>
<dbReference type="GO" id="GO:0016282">
    <property type="term" value="C:eukaryotic 43S preinitiation complex"/>
    <property type="evidence" value="ECO:0007669"/>
    <property type="project" value="UniProtKB-UniRule"/>
</dbReference>
<dbReference type="GO" id="GO:0003723">
    <property type="term" value="F:RNA binding"/>
    <property type="evidence" value="ECO:0007669"/>
    <property type="project" value="UniProtKB-UniRule"/>
</dbReference>
<dbReference type="InterPro" id="IPR011400">
    <property type="entry name" value="EIF3B"/>
</dbReference>
<comment type="subcellular location">
    <subcellularLocation>
        <location evidence="1 7 8">Cytoplasm</location>
    </subcellularLocation>
</comment>
<dbReference type="EMBL" id="JAEAOA010000390">
    <property type="protein sequence ID" value="KAK3588443.1"/>
    <property type="molecule type" value="Genomic_DNA"/>
</dbReference>
<evidence type="ECO:0000256" key="1">
    <source>
        <dbReference type="ARBA" id="ARBA00004496"/>
    </source>
</evidence>
<organism evidence="12 13">
    <name type="scientific">Potamilus streckersoni</name>
    <dbReference type="NCBI Taxonomy" id="2493646"/>
    <lineage>
        <taxon>Eukaryota</taxon>
        <taxon>Metazoa</taxon>
        <taxon>Spiralia</taxon>
        <taxon>Lophotrochozoa</taxon>
        <taxon>Mollusca</taxon>
        <taxon>Bivalvia</taxon>
        <taxon>Autobranchia</taxon>
        <taxon>Heteroconchia</taxon>
        <taxon>Palaeoheterodonta</taxon>
        <taxon>Unionida</taxon>
        <taxon>Unionoidea</taxon>
        <taxon>Unionidae</taxon>
        <taxon>Ambleminae</taxon>
        <taxon>Lampsilini</taxon>
        <taxon>Potamilus</taxon>
    </lineage>
</organism>
<feature type="domain" description="RRM" evidence="11">
    <location>
        <begin position="68"/>
        <end position="151"/>
    </location>
</feature>
<dbReference type="InterPro" id="IPR035979">
    <property type="entry name" value="RBD_domain_sf"/>
</dbReference>
<dbReference type="GO" id="GO:0005852">
    <property type="term" value="C:eukaryotic translation initiation factor 3 complex"/>
    <property type="evidence" value="ECO:0007669"/>
    <property type="project" value="UniProtKB-UniRule"/>
</dbReference>
<keyword evidence="3 7" id="KW-0396">Initiation factor</keyword>
<keyword evidence="2 7" id="KW-0963">Cytoplasm</keyword>
<dbReference type="InterPro" id="IPR012677">
    <property type="entry name" value="Nucleotide-bd_a/b_plait_sf"/>
</dbReference>
<dbReference type="Proteomes" id="UP001195483">
    <property type="component" value="Unassembled WGS sequence"/>
</dbReference>
<keyword evidence="4" id="KW-0853">WD repeat</keyword>
<protein>
    <recommendedName>
        <fullName evidence="7 8">Eukaryotic translation initiation factor 3 subunit B</fullName>
        <shortName evidence="7 8">eIF3b</shortName>
    </recommendedName>
    <alternativeName>
        <fullName evidence="7">Eukaryotic translation initiation factor 3 subunit 9</fullName>
    </alternativeName>
</protein>
<feature type="region of interest" description="Disordered" evidence="10">
    <location>
        <begin position="1"/>
        <end position="43"/>
    </location>
</feature>
<evidence type="ECO:0000259" key="11">
    <source>
        <dbReference type="PROSITE" id="PS50102"/>
    </source>
</evidence>
<dbReference type="InterPro" id="IPR015943">
    <property type="entry name" value="WD40/YVTN_repeat-like_dom_sf"/>
</dbReference>
<comment type="function">
    <text evidence="7">RNA-binding component of the eukaryotic translation initiation factor 3 (eIF-3) complex, which is involved in protein synthesis of a specialized repertoire of mRNAs and, together with other initiation factors, stimulates binding of mRNA and methionyl-tRNAi to the 40S ribosome. The eIF-3 complex specifically targets and initiates translation of a subset of mRNAs involved in cell proliferation.</text>
</comment>
<dbReference type="InterPro" id="IPR034363">
    <property type="entry name" value="eIF3B_RRM"/>
</dbReference>
<sequence>MAADKGDQGSRKAKRSESSVENHIIGSDEEEEEPDFSDPEDFVDDIKEEELLGDLLKQRPKETDGIDNVVVVDNVPVVGPDRVAKLQNVIKKIFEKFGKIVTEHYPMEDGKTKGYIFLEYTSPIHAQEAVLNTNGYKLDKTHTFAVNLLSDFDKYENVPDEWEPPAPKPYHDVGNLRYWLLDPDCIDQYSIIYEGGEKTAIMQNCIYLNSVREPVIIEERPRWTETYVRWSPQGNYLATFHQKGIALWGGERFDQIMRYSHPGVQLIDFSPCERYLVTFSPLPEKSEEPQAIIIWDLRTGHKKRGFHCETTTQATWPIFKWSQDGEYFARHTTDTLSVYETSTFRLLENKSLRISAIKDFSWCPSDNIIAYWVPEQENVPARVTLIQIPSRKEICVRNLFNVADCRMHWQKNGDYLCVKVDRYSKAKKIEDKDAVKYSGIYYNFELFRIREKQIPVDKVECKENVLAFAWEPNGHKFAYIHGESPRISVSFYNIRPGGKVEQMKVLERRSANHLFWSPMGQFVVLAGLRNMNGVLEFVDTADMTVMAQTEHFMATDVEWDPTGRYVATGVSWWGHKVDNAYWIWSFQGRLLSKQPMERFCQLLWRPRPLSVLTPEEIKEIKKNLKKYSQKFEAQDRLRQSTVSTELIQKRRQLIEEYEKFRTQREEEFHHFKPRRLALRNGIDTDDLGNRAEEEYEEEIVEFLLKVEETLIDEE</sequence>
<dbReference type="Pfam" id="PF08662">
    <property type="entry name" value="eIF2A"/>
    <property type="match status" value="1"/>
</dbReference>
<dbReference type="SUPFAM" id="SSF54928">
    <property type="entry name" value="RNA-binding domain, RBD"/>
    <property type="match status" value="1"/>
</dbReference>
<evidence type="ECO:0000313" key="12">
    <source>
        <dbReference type="EMBL" id="KAK3588443.1"/>
    </source>
</evidence>
<name>A0AAE0SBE1_9BIVA</name>
<evidence type="ECO:0000256" key="5">
    <source>
        <dbReference type="ARBA" id="ARBA00022884"/>
    </source>
</evidence>
<dbReference type="InterPro" id="IPR013979">
    <property type="entry name" value="TIF_beta_prop-like"/>
</dbReference>
<dbReference type="InterPro" id="IPR000504">
    <property type="entry name" value="RRM_dom"/>
</dbReference>
<dbReference type="Gene3D" id="2.130.10.10">
    <property type="entry name" value="YVTN repeat-like/Quinoprotein amine dehydrogenase"/>
    <property type="match status" value="2"/>
</dbReference>
<dbReference type="SMART" id="SM00360">
    <property type="entry name" value="RRM"/>
    <property type="match status" value="1"/>
</dbReference>
<feature type="coiled-coil region" evidence="9">
    <location>
        <begin position="617"/>
        <end position="663"/>
    </location>
</feature>
<evidence type="ECO:0000256" key="10">
    <source>
        <dbReference type="SAM" id="MobiDB-lite"/>
    </source>
</evidence>
<dbReference type="GO" id="GO:0033290">
    <property type="term" value="C:eukaryotic 48S preinitiation complex"/>
    <property type="evidence" value="ECO:0007669"/>
    <property type="project" value="UniProtKB-UniRule"/>
</dbReference>
<comment type="caution">
    <text evidence="12">The sequence shown here is derived from an EMBL/GenBank/DDBJ whole genome shotgun (WGS) entry which is preliminary data.</text>
</comment>
<dbReference type="FunFam" id="2.130.10.10:FF:002154">
    <property type="entry name" value="Eukaryotic translation initiation factor 3 subunit B"/>
    <property type="match status" value="1"/>
</dbReference>
<feature type="compositionally biased region" description="Basic and acidic residues" evidence="10">
    <location>
        <begin position="1"/>
        <end position="20"/>
    </location>
</feature>
<comment type="subunit">
    <text evidence="7 8">Component of the eukaryotic translation initiation factor 3 (eIF-3) complex.</text>
</comment>
<dbReference type="SUPFAM" id="SSF69322">
    <property type="entry name" value="Tricorn protease domain 2"/>
    <property type="match status" value="1"/>
</dbReference>
<keyword evidence="9" id="KW-0175">Coiled coil</keyword>
<dbReference type="HAMAP" id="MF_03001">
    <property type="entry name" value="eIF3b"/>
    <property type="match status" value="1"/>
</dbReference>
<dbReference type="FunFam" id="3.30.70.330:FF:000164">
    <property type="entry name" value="Eukaryotic translation initiation factor 3 subunit B"/>
    <property type="match status" value="1"/>
</dbReference>
<dbReference type="AlphaFoldDB" id="A0AAE0SBE1"/>
<evidence type="ECO:0000256" key="2">
    <source>
        <dbReference type="ARBA" id="ARBA00022490"/>
    </source>
</evidence>
<comment type="similarity">
    <text evidence="7 8">Belongs to the eIF-3 subunit B family.</text>
</comment>
<keyword evidence="6 7" id="KW-0648">Protein biosynthesis</keyword>
<accession>A0AAE0SBE1</accession>
<evidence type="ECO:0000256" key="9">
    <source>
        <dbReference type="SAM" id="Coils"/>
    </source>
</evidence>